<gene>
    <name evidence="5" type="primary">LOC109712550</name>
</gene>
<reference evidence="4" key="1">
    <citation type="journal article" date="2015" name="Nat. Genet.">
        <title>The pineapple genome and the evolution of CAM photosynthesis.</title>
        <authorList>
            <person name="Ming R."/>
            <person name="VanBuren R."/>
            <person name="Wai C.M."/>
            <person name="Tang H."/>
            <person name="Schatz M.C."/>
            <person name="Bowers J.E."/>
            <person name="Lyons E."/>
            <person name="Wang M.L."/>
            <person name="Chen J."/>
            <person name="Biggers E."/>
            <person name="Zhang J."/>
            <person name="Huang L."/>
            <person name="Zhang L."/>
            <person name="Miao W."/>
            <person name="Zhang J."/>
            <person name="Ye Z."/>
            <person name="Miao C."/>
            <person name="Lin Z."/>
            <person name="Wang H."/>
            <person name="Zhou H."/>
            <person name="Yim W.C."/>
            <person name="Priest H.D."/>
            <person name="Zheng C."/>
            <person name="Woodhouse M."/>
            <person name="Edger P.P."/>
            <person name="Guyot R."/>
            <person name="Guo H.B."/>
            <person name="Guo H."/>
            <person name="Zheng G."/>
            <person name="Singh R."/>
            <person name="Sharma A."/>
            <person name="Min X."/>
            <person name="Zheng Y."/>
            <person name="Lee H."/>
            <person name="Gurtowski J."/>
            <person name="Sedlazeck F.J."/>
            <person name="Harkess A."/>
            <person name="McKain M.R."/>
            <person name="Liao Z."/>
            <person name="Fang J."/>
            <person name="Liu J."/>
            <person name="Zhang X."/>
            <person name="Zhang Q."/>
            <person name="Hu W."/>
            <person name="Qin Y."/>
            <person name="Wang K."/>
            <person name="Chen L.Y."/>
            <person name="Shirley N."/>
            <person name="Lin Y.R."/>
            <person name="Liu L.Y."/>
            <person name="Hernandez A.G."/>
            <person name="Wright C.L."/>
            <person name="Bulone V."/>
            <person name="Tuskan G.A."/>
            <person name="Heath K."/>
            <person name="Zee F."/>
            <person name="Moore P.H."/>
            <person name="Sunkar R."/>
            <person name="Leebens-Mack J.H."/>
            <person name="Mockler T."/>
            <person name="Bennetzen J.L."/>
            <person name="Freeling M."/>
            <person name="Sankoff D."/>
            <person name="Paterson A.H."/>
            <person name="Zhu X."/>
            <person name="Yang X."/>
            <person name="Smith J.A."/>
            <person name="Cushman J.C."/>
            <person name="Paull R.E."/>
            <person name="Yu Q."/>
        </authorList>
    </citation>
    <scope>NUCLEOTIDE SEQUENCE [LARGE SCALE GENOMIC DNA]</scope>
    <source>
        <strain evidence="4">cv. F153</strain>
    </source>
</reference>
<evidence type="ECO:0000259" key="3">
    <source>
        <dbReference type="Pfam" id="PF23005"/>
    </source>
</evidence>
<dbReference type="RefSeq" id="XP_020091746.1">
    <property type="nucleotide sequence ID" value="XM_020236157.1"/>
</dbReference>
<evidence type="ECO:0000256" key="1">
    <source>
        <dbReference type="PROSITE-ProRule" id="PRU00259"/>
    </source>
</evidence>
<proteinExistence type="predicted"/>
<dbReference type="InterPro" id="IPR000225">
    <property type="entry name" value="Armadillo"/>
</dbReference>
<dbReference type="Gramene" id="Aco014414.1.mrna1">
    <property type="protein sequence ID" value="Aco014414.1.mrna1.cds1"/>
    <property type="gene ID" value="Aco014414.1.path1"/>
</dbReference>
<dbReference type="Gene3D" id="1.25.10.10">
    <property type="entry name" value="Leucine-rich Repeat Variant"/>
    <property type="match status" value="1"/>
</dbReference>
<accession>A0A6P5F6C5</accession>
<sequence length="582" mass="63320">MRAAAAAAAVAAEEEEEEEEEETPSFVAKALHLITSVISSSYSIRSFPAKWRSIRENLERLHSDLSAAAVSANRRSPELSELLQAIASTAEETHRIALRCADESYGGGRLLLQSDLDAASAKLGAHIKHLAEAYSQGALAHCTAIVVPKPGPGASREDARFYTRDLLSRARVGDFEMKIEALKSLNGVLSEDDRYVKILATEEDHGGVGFLVSLLENGHAGVRENALEAICIVSGFDSYRGEVVIAGAIAPVIQILETGSGLAKEAAARALKKLTENSDNAWSVCAHGGVTALLKVCGDVNSGSELVCSACSVLKSLSAVEEIKRFMLEDGAIPIFVNLLNSTQEVIQIQAIEFLAAIFSSEHLVERRMSKEEVVELLLRFLDPNSPHSSKSREVALRAIEALSFSSTSSTNRLIASGFLNQVLFFIKNGEISIQQSALKASCRLCGLSAEAKKAMGDAGFMPELVRMIDVSSSHVREMAAEALCSIISVQRNRRRFIQDEHNVSRILQLLKPEEEKSVTKKFLLSVLMYITDSNSGRRKIMSSDYVKHLEKLAEFNVSDAKKIVKKLAGGRIRSMFNGIWS</sequence>
<dbReference type="Proteomes" id="UP000515123">
    <property type="component" value="Linkage group 7"/>
</dbReference>
<feature type="region of interest" description="Disordered" evidence="2">
    <location>
        <begin position="1"/>
        <end position="23"/>
    </location>
</feature>
<dbReference type="InterPro" id="IPR054296">
    <property type="entry name" value="DUF7032"/>
</dbReference>
<dbReference type="OrthoDB" id="7537227at2759"/>
<evidence type="ECO:0000313" key="4">
    <source>
        <dbReference type="Proteomes" id="UP000515123"/>
    </source>
</evidence>
<dbReference type="PROSITE" id="PS50176">
    <property type="entry name" value="ARM_REPEAT"/>
    <property type="match status" value="1"/>
</dbReference>
<dbReference type="PANTHER" id="PTHR46043:SF5">
    <property type="entry name" value="ARM REPEAT SUPERFAMILY PROTEIN"/>
    <property type="match status" value="1"/>
</dbReference>
<dbReference type="PANTHER" id="PTHR46043">
    <property type="entry name" value="ARM REPEAT SUPERFAMILY PROTEIN"/>
    <property type="match status" value="1"/>
</dbReference>
<reference evidence="5" key="2">
    <citation type="submission" date="2025-08" db="UniProtKB">
        <authorList>
            <consortium name="RefSeq"/>
        </authorList>
    </citation>
    <scope>IDENTIFICATION</scope>
    <source>
        <tissue evidence="5">Leaf</tissue>
    </source>
</reference>
<feature type="compositionally biased region" description="Acidic residues" evidence="2">
    <location>
        <begin position="12"/>
        <end position="23"/>
    </location>
</feature>
<name>A0A6P5F6C5_ANACO</name>
<feature type="domain" description="DUF7032" evidence="3">
    <location>
        <begin position="29"/>
        <end position="137"/>
    </location>
</feature>
<evidence type="ECO:0000313" key="5">
    <source>
        <dbReference type="RefSeq" id="XP_020091746.1"/>
    </source>
</evidence>
<dbReference type="SMART" id="SM00185">
    <property type="entry name" value="ARM"/>
    <property type="match status" value="6"/>
</dbReference>
<dbReference type="GeneID" id="109712550"/>
<dbReference type="InterPro" id="IPR011989">
    <property type="entry name" value="ARM-like"/>
</dbReference>
<feature type="compositionally biased region" description="Low complexity" evidence="2">
    <location>
        <begin position="1"/>
        <end position="11"/>
    </location>
</feature>
<organism evidence="4 5">
    <name type="scientific">Ananas comosus</name>
    <name type="common">Pineapple</name>
    <name type="synonym">Ananas ananas</name>
    <dbReference type="NCBI Taxonomy" id="4615"/>
    <lineage>
        <taxon>Eukaryota</taxon>
        <taxon>Viridiplantae</taxon>
        <taxon>Streptophyta</taxon>
        <taxon>Embryophyta</taxon>
        <taxon>Tracheophyta</taxon>
        <taxon>Spermatophyta</taxon>
        <taxon>Magnoliopsida</taxon>
        <taxon>Liliopsida</taxon>
        <taxon>Poales</taxon>
        <taxon>Bromeliaceae</taxon>
        <taxon>Bromelioideae</taxon>
        <taxon>Ananas</taxon>
    </lineage>
</organism>
<dbReference type="Pfam" id="PF23005">
    <property type="entry name" value="DUF7032"/>
    <property type="match status" value="1"/>
</dbReference>
<dbReference type="SUPFAM" id="SSF48371">
    <property type="entry name" value="ARM repeat"/>
    <property type="match status" value="1"/>
</dbReference>
<dbReference type="AlphaFoldDB" id="A0A6P5F6C5"/>
<feature type="repeat" description="ARM" evidence="1">
    <location>
        <begin position="288"/>
        <end position="332"/>
    </location>
</feature>
<evidence type="ECO:0000256" key="2">
    <source>
        <dbReference type="SAM" id="MobiDB-lite"/>
    </source>
</evidence>
<keyword evidence="4" id="KW-1185">Reference proteome</keyword>
<dbReference type="InterPro" id="IPR016024">
    <property type="entry name" value="ARM-type_fold"/>
</dbReference>
<protein>
    <submittedName>
        <fullName evidence="5">Protein CELLULOSE SYNTHASE INTERACTIVE 1-like</fullName>
    </submittedName>
</protein>